<dbReference type="SUPFAM" id="SSF56731">
    <property type="entry name" value="DNA primase core"/>
    <property type="match status" value="1"/>
</dbReference>
<proteinExistence type="predicted"/>
<reference evidence="8" key="1">
    <citation type="submission" date="2015-06" db="EMBL/GenBank/DDBJ databases">
        <authorList>
            <person name="Joergensen T."/>
        </authorList>
    </citation>
    <scope>NUCLEOTIDE SEQUENCE</scope>
    <source>
        <strain evidence="8">RGRH0113</strain>
    </source>
</reference>
<evidence type="ECO:0000259" key="7">
    <source>
        <dbReference type="PROSITE" id="PS51199"/>
    </source>
</evidence>
<dbReference type="GO" id="GO:0005524">
    <property type="term" value="F:ATP binding"/>
    <property type="evidence" value="ECO:0007669"/>
    <property type="project" value="InterPro"/>
</dbReference>
<keyword evidence="1" id="KW-0240">DNA-directed RNA polymerase</keyword>
<dbReference type="InterPro" id="IPR007694">
    <property type="entry name" value="DNA_helicase_DnaB-like_C"/>
</dbReference>
<keyword evidence="4" id="KW-0548">Nucleotidyltransferase</keyword>
<dbReference type="AlphaFoldDB" id="A0A0H5PW21"/>
<dbReference type="Pfam" id="PF13155">
    <property type="entry name" value="Toprim_2"/>
    <property type="match status" value="1"/>
</dbReference>
<evidence type="ECO:0000256" key="2">
    <source>
        <dbReference type="ARBA" id="ARBA00022515"/>
    </source>
</evidence>
<keyword evidence="2" id="KW-0639">Primosome</keyword>
<dbReference type="GO" id="GO:0016779">
    <property type="term" value="F:nucleotidyltransferase activity"/>
    <property type="evidence" value="ECO:0007669"/>
    <property type="project" value="UniProtKB-KW"/>
</dbReference>
<dbReference type="GO" id="GO:0000428">
    <property type="term" value="C:DNA-directed RNA polymerase complex"/>
    <property type="evidence" value="ECO:0007669"/>
    <property type="project" value="UniProtKB-KW"/>
</dbReference>
<dbReference type="Gene3D" id="3.90.580.10">
    <property type="entry name" value="Zinc finger, CHC2-type domain"/>
    <property type="match status" value="1"/>
</dbReference>
<dbReference type="GO" id="GO:0003678">
    <property type="term" value="F:DNA helicase activity"/>
    <property type="evidence" value="ECO:0007669"/>
    <property type="project" value="InterPro"/>
</dbReference>
<dbReference type="SUPFAM" id="SSF52540">
    <property type="entry name" value="P-loop containing nucleoside triphosphate hydrolases"/>
    <property type="match status" value="1"/>
</dbReference>
<evidence type="ECO:0000256" key="3">
    <source>
        <dbReference type="ARBA" id="ARBA00022679"/>
    </source>
</evidence>
<dbReference type="PANTHER" id="PTHR30153:SF2">
    <property type="entry name" value="REPLICATIVE DNA HELICASE"/>
    <property type="match status" value="1"/>
</dbReference>
<evidence type="ECO:0000313" key="8">
    <source>
        <dbReference type="EMBL" id="CRY93951.1"/>
    </source>
</evidence>
<dbReference type="InterPro" id="IPR036977">
    <property type="entry name" value="DNA_primase_Znf_CHC2"/>
</dbReference>
<dbReference type="SMART" id="SM00493">
    <property type="entry name" value="TOPRIM"/>
    <property type="match status" value="1"/>
</dbReference>
<keyword evidence="6" id="KW-0804">Transcription</keyword>
<evidence type="ECO:0000256" key="6">
    <source>
        <dbReference type="ARBA" id="ARBA00023163"/>
    </source>
</evidence>
<dbReference type="Gene3D" id="3.40.1360.10">
    <property type="match status" value="1"/>
</dbReference>
<evidence type="ECO:0000256" key="4">
    <source>
        <dbReference type="ARBA" id="ARBA00022695"/>
    </source>
</evidence>
<keyword evidence="5" id="KW-0235">DNA replication</keyword>
<name>A0A0H5PW21_9ZZZZ</name>
<keyword evidence="3" id="KW-0808">Transferase</keyword>
<protein>
    <recommendedName>
        <fullName evidence="7">SF4 helicase domain-containing protein</fullName>
    </recommendedName>
</protein>
<dbReference type="Pfam" id="PF03796">
    <property type="entry name" value="DnaB_C"/>
    <property type="match status" value="1"/>
</dbReference>
<dbReference type="PANTHER" id="PTHR30153">
    <property type="entry name" value="REPLICATIVE DNA HELICASE DNAB"/>
    <property type="match status" value="1"/>
</dbReference>
<dbReference type="GO" id="GO:0008270">
    <property type="term" value="F:zinc ion binding"/>
    <property type="evidence" value="ECO:0007669"/>
    <property type="project" value="InterPro"/>
</dbReference>
<organism evidence="8">
    <name type="scientific">uncultured prokaryote</name>
    <dbReference type="NCBI Taxonomy" id="198431"/>
    <lineage>
        <taxon>unclassified sequences</taxon>
        <taxon>environmental samples</taxon>
    </lineage>
</organism>
<feature type="domain" description="SF4 helicase" evidence="7">
    <location>
        <begin position="390"/>
        <end position="680"/>
    </location>
</feature>
<evidence type="ECO:0000256" key="5">
    <source>
        <dbReference type="ARBA" id="ARBA00022705"/>
    </source>
</evidence>
<reference evidence="8" key="2">
    <citation type="submission" date="2015-07" db="EMBL/GenBank/DDBJ databases">
        <title>Plasmids, circular viruses and viroids from rat gut.</title>
        <authorList>
            <person name="Jorgensen T.J."/>
            <person name="Hansen M.A."/>
            <person name="Xu Z."/>
            <person name="Tabak M.A."/>
            <person name="Sorensen S.J."/>
            <person name="Hansen L.H."/>
        </authorList>
    </citation>
    <scope>NUCLEOTIDE SEQUENCE</scope>
    <source>
        <strain evidence="8">RGRH0113</strain>
    </source>
</reference>
<dbReference type="EMBL" id="LN852803">
    <property type="protein sequence ID" value="CRY93951.1"/>
    <property type="molecule type" value="Genomic_DNA"/>
</dbReference>
<sequence length="697" mass="77821">MTREQARNEINSRPLTDFYQLERSRNGASNQYVCPICNSGTGGNHSGALTLYPDSKRLYCFACGDSVGTFGGRGQDTLGALRLLWNCSETEALEKAGYSIDKPTGILNWDSEIGGNKYNTSVNNTRKPTDKPQNFIGQTIQPKVQSVQTALQGLTEQAEDYTNYYRQCRERLRNSPEAISYLQGRGISLDTALQYWIGFDPQADPARSNHPTPRIITPTCTTHYVARSIDPNTPKQWTKMNNKGGKPAIFNAKVLQDNSIEAVFVVEGFFDALSIIEVGATAIALNSTSNAGKLIDLLQKQRTKATLILCFDNDGAGCKCTETLKEGLQRLNISYVTADICNGCNDPNDALQVNREAFSEAIRKAINQTSARPDNISEYIDTLMSGDIDKFRESKDRKTGFANLDEQSKGLYAGLYVVGAISSLGKTTFCHQMADQLASAGEDVIFFSLEQSRLELVSKSFSRRTALKDASTAVNSLSIRRGYLPKNVLEAAKEYKADIGDRLSIVEGNFSCNITFIGEYIRKYIQKTGKKPVVFIDYLQILQPVKDDKRVLSIKETIDSTVTELKRISREYQLTIFVISSLNRTNYLSPVDFESFKESGGIEYTADVVLGLQLQCMNSEVFDKKDGIKAKRQTVREAKKANPRKIELLCLKNRYGISSFSCYFDYYPEFDLFQEGTLSAEFEVSEEQPQKKAGKKR</sequence>
<dbReference type="CDD" id="cd01029">
    <property type="entry name" value="TOPRIM_primases"/>
    <property type="match status" value="1"/>
</dbReference>
<dbReference type="Gene3D" id="3.40.50.300">
    <property type="entry name" value="P-loop containing nucleotide triphosphate hydrolases"/>
    <property type="match status" value="1"/>
</dbReference>
<accession>A0A0H5PW21</accession>
<dbReference type="InterPro" id="IPR034154">
    <property type="entry name" value="TOPRIM_DnaG/twinkle"/>
</dbReference>
<dbReference type="InterPro" id="IPR006171">
    <property type="entry name" value="TOPRIM_dom"/>
</dbReference>
<evidence type="ECO:0000256" key="1">
    <source>
        <dbReference type="ARBA" id="ARBA00022478"/>
    </source>
</evidence>
<dbReference type="GO" id="GO:0003677">
    <property type="term" value="F:DNA binding"/>
    <property type="evidence" value="ECO:0007669"/>
    <property type="project" value="InterPro"/>
</dbReference>
<dbReference type="GO" id="GO:0006269">
    <property type="term" value="P:DNA replication, synthesis of primer"/>
    <property type="evidence" value="ECO:0007669"/>
    <property type="project" value="UniProtKB-KW"/>
</dbReference>
<dbReference type="InterPro" id="IPR027417">
    <property type="entry name" value="P-loop_NTPase"/>
</dbReference>
<dbReference type="PROSITE" id="PS51199">
    <property type="entry name" value="SF4_HELICASE"/>
    <property type="match status" value="1"/>
</dbReference>